<evidence type="ECO:0000256" key="1">
    <source>
        <dbReference type="SAM" id="SignalP"/>
    </source>
</evidence>
<evidence type="ECO:0008006" key="4">
    <source>
        <dbReference type="Google" id="ProtNLM"/>
    </source>
</evidence>
<dbReference type="Pfam" id="PF13663">
    <property type="entry name" value="DUF4148"/>
    <property type="match status" value="1"/>
</dbReference>
<dbReference type="HOGENOM" id="CLU_117081_4_2_4"/>
<keyword evidence="3" id="KW-1185">Reference proteome</keyword>
<gene>
    <name evidence="2" type="ORF">BRPE64_ACDS22190</name>
</gene>
<organism evidence="2 3">
    <name type="scientific">Caballeronia insecticola</name>
    <dbReference type="NCBI Taxonomy" id="758793"/>
    <lineage>
        <taxon>Bacteria</taxon>
        <taxon>Pseudomonadati</taxon>
        <taxon>Pseudomonadota</taxon>
        <taxon>Betaproteobacteria</taxon>
        <taxon>Burkholderiales</taxon>
        <taxon>Burkholderiaceae</taxon>
        <taxon>Caballeronia</taxon>
    </lineage>
</organism>
<name>R4WI28_9BURK</name>
<keyword evidence="1" id="KW-0732">Signal</keyword>
<dbReference type="Proteomes" id="UP000013966">
    <property type="component" value="Chromosome 1"/>
</dbReference>
<dbReference type="InterPro" id="IPR025421">
    <property type="entry name" value="DUF4148"/>
</dbReference>
<dbReference type="PATRIC" id="fig|758793.3.peg.2222"/>
<reference evidence="2 3" key="1">
    <citation type="journal article" date="2013" name="Genome Announc.">
        <title>Complete Genome Sequence of Burkholderia sp. Strain RPE64, Bacterial Symbiont of the Bean Bug Riptortus pedestris.</title>
        <authorList>
            <person name="Shibata T.F."/>
            <person name="Maeda T."/>
            <person name="Nikoh N."/>
            <person name="Yamaguchi K."/>
            <person name="Oshima K."/>
            <person name="Hattori M."/>
            <person name="Nishiyama T."/>
            <person name="Hasebe M."/>
            <person name="Fukatsu T."/>
            <person name="Kikuchi Y."/>
            <person name="Shigenobu S."/>
        </authorList>
    </citation>
    <scope>NUCLEOTIDE SEQUENCE [LARGE SCALE GENOMIC DNA]</scope>
</reference>
<evidence type="ECO:0000313" key="2">
    <source>
        <dbReference type="EMBL" id="BAN23973.1"/>
    </source>
</evidence>
<evidence type="ECO:0000313" key="3">
    <source>
        <dbReference type="Proteomes" id="UP000013966"/>
    </source>
</evidence>
<reference evidence="2 3" key="2">
    <citation type="journal article" date="2018" name="Int. J. Syst. Evol. Microbiol.">
        <title>Burkholderia insecticola sp. nov., a gut symbiotic bacterium of the bean bug Riptortus pedestris.</title>
        <authorList>
            <person name="Takeshita K."/>
            <person name="Tamaki H."/>
            <person name="Ohbayashi T."/>
            <person name="Meng X.-Y."/>
            <person name="Sone T."/>
            <person name="Mitani Y."/>
            <person name="Peeters C."/>
            <person name="Kikuchi Y."/>
            <person name="Vandamme P."/>
        </authorList>
    </citation>
    <scope>NUCLEOTIDE SEQUENCE [LARGE SCALE GENOMIC DNA]</scope>
    <source>
        <strain evidence="2">RPE64</strain>
    </source>
</reference>
<feature type="signal peptide" evidence="1">
    <location>
        <begin position="1"/>
        <end position="23"/>
    </location>
</feature>
<dbReference type="OrthoDB" id="9021187at2"/>
<dbReference type="EMBL" id="AP013058">
    <property type="protein sequence ID" value="BAN23973.1"/>
    <property type="molecule type" value="Genomic_DNA"/>
</dbReference>
<sequence length="117" mass="12045">MFKSIVPAIAIAAVLAVPGFAQAREDGPVTRAQVRADLVQLERAGYKPTADQATYPVDIQAAEARVHAQQGVAESSFGGASEGASAAGQAASSGRLGFLNRIVRPAADANPVDFNRP</sequence>
<proteinExistence type="predicted"/>
<protein>
    <recommendedName>
        <fullName evidence="4">Purine nucleoside phosphorylase</fullName>
    </recommendedName>
</protein>
<dbReference type="KEGG" id="buo:BRPE64_ACDS22190"/>
<feature type="chain" id="PRO_5004381337" description="Purine nucleoside phosphorylase" evidence="1">
    <location>
        <begin position="24"/>
        <end position="117"/>
    </location>
</feature>
<accession>R4WI28</accession>
<dbReference type="AlphaFoldDB" id="R4WI28"/>
<dbReference type="RefSeq" id="WP_016346121.1">
    <property type="nucleotide sequence ID" value="NC_021287.1"/>
</dbReference>